<dbReference type="RefSeq" id="WP_002851429.1">
    <property type="nucleotide sequence ID" value="NZ_ADKM02000107.1"/>
</dbReference>
<dbReference type="Gene3D" id="3.30.420.10">
    <property type="entry name" value="Ribonuclease H-like superfamily/Ribonuclease H"/>
    <property type="match status" value="1"/>
</dbReference>
<dbReference type="Proteomes" id="UP000004259">
    <property type="component" value="Unassembled WGS sequence"/>
</dbReference>
<protein>
    <submittedName>
        <fullName evidence="1">Uncharacterized protein</fullName>
    </submittedName>
</protein>
<dbReference type="SUPFAM" id="SSF53098">
    <property type="entry name" value="Ribonuclease H-like"/>
    <property type="match status" value="1"/>
</dbReference>
<gene>
    <name evidence="1" type="ORF">CUS_4596</name>
</gene>
<dbReference type="eggNOG" id="COG0847">
    <property type="taxonomic scope" value="Bacteria"/>
</dbReference>
<sequence>MSNNNLPIDLLTAVWYNYPISLVDPETHFDHFNTQLTGIDAERVKGAPNFAQLWKKIEPIVNKGILVAV</sequence>
<proteinExistence type="predicted"/>
<evidence type="ECO:0000313" key="1">
    <source>
        <dbReference type="EMBL" id="EGC02176.1"/>
    </source>
</evidence>
<dbReference type="AlphaFoldDB" id="E9SEX5"/>
<keyword evidence="2" id="KW-1185">Reference proteome</keyword>
<dbReference type="EMBL" id="ADKM02000107">
    <property type="protein sequence ID" value="EGC02176.1"/>
    <property type="molecule type" value="Genomic_DNA"/>
</dbReference>
<comment type="caution">
    <text evidence="1">The sequence shown here is derived from an EMBL/GenBank/DDBJ whole genome shotgun (WGS) entry which is preliminary data.</text>
</comment>
<dbReference type="GO" id="GO:0003676">
    <property type="term" value="F:nucleic acid binding"/>
    <property type="evidence" value="ECO:0007669"/>
    <property type="project" value="InterPro"/>
</dbReference>
<dbReference type="STRING" id="246199.CUS_4596"/>
<name>E9SEX5_RUMAL</name>
<evidence type="ECO:0000313" key="2">
    <source>
        <dbReference type="Proteomes" id="UP000004259"/>
    </source>
</evidence>
<accession>E9SEX5</accession>
<dbReference type="InterPro" id="IPR036397">
    <property type="entry name" value="RNaseH_sf"/>
</dbReference>
<organism evidence="1 2">
    <name type="scientific">Ruminococcus albus 8</name>
    <dbReference type="NCBI Taxonomy" id="246199"/>
    <lineage>
        <taxon>Bacteria</taxon>
        <taxon>Bacillati</taxon>
        <taxon>Bacillota</taxon>
        <taxon>Clostridia</taxon>
        <taxon>Eubacteriales</taxon>
        <taxon>Oscillospiraceae</taxon>
        <taxon>Ruminococcus</taxon>
    </lineage>
</organism>
<reference evidence="1 2" key="1">
    <citation type="submission" date="2011-02" db="EMBL/GenBank/DDBJ databases">
        <authorList>
            <person name="Nelson K.E."/>
            <person name="Sutton G."/>
            <person name="Torralba M."/>
            <person name="Durkin S."/>
            <person name="Harkins D."/>
            <person name="Montgomery R."/>
            <person name="Ziemer C."/>
            <person name="Klaassens E."/>
            <person name="Ocuiv P."/>
            <person name="Morrison M."/>
        </authorList>
    </citation>
    <scope>NUCLEOTIDE SEQUENCE [LARGE SCALE GENOMIC DNA]</scope>
    <source>
        <strain evidence="1 2">8</strain>
    </source>
</reference>
<dbReference type="InterPro" id="IPR012337">
    <property type="entry name" value="RNaseH-like_sf"/>
</dbReference>